<keyword evidence="1" id="KW-0560">Oxidoreductase</keyword>
<dbReference type="Pfam" id="PF00171">
    <property type="entry name" value="Aldedh"/>
    <property type="match status" value="1"/>
</dbReference>
<dbReference type="GO" id="GO:0010133">
    <property type="term" value="P:L-proline catabolic process to L-glutamate"/>
    <property type="evidence" value="ECO:0007669"/>
    <property type="project" value="TreeGrafter"/>
</dbReference>
<dbReference type="InterPro" id="IPR016162">
    <property type="entry name" value="Ald_DH_N"/>
</dbReference>
<reference evidence="5" key="1">
    <citation type="submission" date="2017-09" db="EMBL/GenBank/DDBJ databases">
        <title>Depth-based differentiation of microbial function through sediment-hosted aquifers and enrichment of novel symbionts in the deep terrestrial subsurface.</title>
        <authorList>
            <person name="Probst A.J."/>
            <person name="Ladd B."/>
            <person name="Jarett J.K."/>
            <person name="Geller-Mcgrath D.E."/>
            <person name="Sieber C.M.K."/>
            <person name="Emerson J.B."/>
            <person name="Anantharaman K."/>
            <person name="Thomas B.C."/>
            <person name="Malmstrom R."/>
            <person name="Stieglmeier M."/>
            <person name="Klingl A."/>
            <person name="Woyke T."/>
            <person name="Ryan C.M."/>
            <person name="Banfield J.F."/>
        </authorList>
    </citation>
    <scope>NUCLEOTIDE SEQUENCE [LARGE SCALE GENOMIC DNA]</scope>
</reference>
<dbReference type="InterPro" id="IPR016161">
    <property type="entry name" value="Ald_DH/histidinol_DH"/>
</dbReference>
<dbReference type="AlphaFoldDB" id="A0A2H0TGG4"/>
<gene>
    <name evidence="4" type="ORF">COU46_00505</name>
</gene>
<dbReference type="SUPFAM" id="SSF53720">
    <property type="entry name" value="ALDH-like"/>
    <property type="match status" value="1"/>
</dbReference>
<dbReference type="Proteomes" id="UP000229383">
    <property type="component" value="Unassembled WGS sequence"/>
</dbReference>
<comment type="caution">
    <text evidence="4">The sequence shown here is derived from an EMBL/GenBank/DDBJ whole genome shotgun (WGS) entry which is preliminary data.</text>
</comment>
<accession>A0A2H0TGG4</accession>
<dbReference type="PANTHER" id="PTHR42862">
    <property type="entry name" value="DELTA-1-PYRROLINE-5-CARBOXYLATE DEHYDROGENASE 1, ISOFORM A-RELATED"/>
    <property type="match status" value="1"/>
</dbReference>
<proteinExistence type="predicted"/>
<dbReference type="InterPro" id="IPR050485">
    <property type="entry name" value="Proline_metab_enzyme"/>
</dbReference>
<dbReference type="PANTHER" id="PTHR42862:SF1">
    <property type="entry name" value="DELTA-1-PYRROLINE-5-CARBOXYLATE DEHYDROGENASE 2, ISOFORM A-RELATED"/>
    <property type="match status" value="1"/>
</dbReference>
<keyword evidence="2" id="KW-0520">NAD</keyword>
<dbReference type="GO" id="GO:0003842">
    <property type="term" value="F:L-glutamate gamma-semialdehyde dehydrogenase activity"/>
    <property type="evidence" value="ECO:0007669"/>
    <property type="project" value="TreeGrafter"/>
</dbReference>
<dbReference type="Gene3D" id="3.40.309.10">
    <property type="entry name" value="Aldehyde Dehydrogenase, Chain A, domain 2"/>
    <property type="match status" value="1"/>
</dbReference>
<dbReference type="InterPro" id="IPR015590">
    <property type="entry name" value="Aldehyde_DH_dom"/>
</dbReference>
<protein>
    <recommendedName>
        <fullName evidence="3">Aldehyde dehydrogenase domain-containing protein</fullName>
    </recommendedName>
</protein>
<sequence length="182" mass="20337">PADKIRRYKYNAVIDGDAYRRLQDNIITAKGIGKCVHQTRYSVTYNDGYFVSSAIFTDVPHDHPIVAEEIFGPILFVFFAESLDVAIDMAGVYPHITSGIYSLLESEIDQFVSGMMRRGSGNIYVNRAITGSMVGRNPFGGRRKSGSGLKTGIPERLNFFLDEVTVTRNYLSQGILVRDKKD</sequence>
<organism evidence="4 5">
    <name type="scientific">Candidatus Niyogibacteria bacterium CG10_big_fil_rev_8_21_14_0_10_42_19</name>
    <dbReference type="NCBI Taxonomy" id="1974725"/>
    <lineage>
        <taxon>Bacteria</taxon>
        <taxon>Candidatus Niyogiibacteriota</taxon>
    </lineage>
</organism>
<dbReference type="InterPro" id="IPR016163">
    <property type="entry name" value="Ald_DH_C"/>
</dbReference>
<dbReference type="GO" id="GO:0009898">
    <property type="term" value="C:cytoplasmic side of plasma membrane"/>
    <property type="evidence" value="ECO:0007669"/>
    <property type="project" value="TreeGrafter"/>
</dbReference>
<evidence type="ECO:0000256" key="1">
    <source>
        <dbReference type="ARBA" id="ARBA00023002"/>
    </source>
</evidence>
<evidence type="ECO:0000259" key="3">
    <source>
        <dbReference type="Pfam" id="PF00171"/>
    </source>
</evidence>
<name>A0A2H0TGG4_9BACT</name>
<feature type="non-terminal residue" evidence="4">
    <location>
        <position position="1"/>
    </location>
</feature>
<evidence type="ECO:0000313" key="5">
    <source>
        <dbReference type="Proteomes" id="UP000229383"/>
    </source>
</evidence>
<feature type="domain" description="Aldehyde dehydrogenase" evidence="3">
    <location>
        <begin position="9"/>
        <end position="163"/>
    </location>
</feature>
<evidence type="ECO:0000256" key="2">
    <source>
        <dbReference type="ARBA" id="ARBA00023027"/>
    </source>
</evidence>
<dbReference type="Gene3D" id="3.40.605.10">
    <property type="entry name" value="Aldehyde Dehydrogenase, Chain A, domain 1"/>
    <property type="match status" value="1"/>
</dbReference>
<evidence type="ECO:0000313" key="4">
    <source>
        <dbReference type="EMBL" id="PIR70643.1"/>
    </source>
</evidence>
<dbReference type="EMBL" id="PFCN01000007">
    <property type="protein sequence ID" value="PIR70643.1"/>
    <property type="molecule type" value="Genomic_DNA"/>
</dbReference>